<evidence type="ECO:0000256" key="1">
    <source>
        <dbReference type="ARBA" id="ARBA00010646"/>
    </source>
</evidence>
<dbReference type="OrthoDB" id="25039at2759"/>
<dbReference type="PANTHER" id="PTHR23208">
    <property type="entry name" value="LYSOZYME PROTEIN"/>
    <property type="match status" value="1"/>
</dbReference>
<keyword evidence="5" id="KW-1185">Reference proteome</keyword>
<dbReference type="SUPFAM" id="SSF51445">
    <property type="entry name" value="(Trans)glycosidases"/>
    <property type="match status" value="1"/>
</dbReference>
<feature type="signal peptide" evidence="3">
    <location>
        <begin position="1"/>
        <end position="15"/>
    </location>
</feature>
<dbReference type="AlphaFoldDB" id="A0A4U5M0N9"/>
<gene>
    <name evidence="4" type="ORF">L596_026188</name>
</gene>
<dbReference type="GO" id="GO:0045087">
    <property type="term" value="P:innate immune response"/>
    <property type="evidence" value="ECO:0007669"/>
    <property type="project" value="TreeGrafter"/>
</dbReference>
<protein>
    <recommendedName>
        <fullName evidence="6">Lysozyme</fullName>
    </recommendedName>
</protein>
<dbReference type="GO" id="GO:0016998">
    <property type="term" value="P:cell wall macromolecule catabolic process"/>
    <property type="evidence" value="ECO:0007669"/>
    <property type="project" value="InterPro"/>
</dbReference>
<dbReference type="PANTHER" id="PTHR23208:SF36">
    <property type="entry name" value="LYSOZYME-RELATED"/>
    <property type="match status" value="1"/>
</dbReference>
<dbReference type="Gene3D" id="3.20.20.80">
    <property type="entry name" value="Glycosidases"/>
    <property type="match status" value="1"/>
</dbReference>
<name>A0A4U5M0N9_STECR</name>
<reference evidence="4 5" key="1">
    <citation type="journal article" date="2015" name="Genome Biol.">
        <title>Comparative genomics of Steinernema reveals deeply conserved gene regulatory networks.</title>
        <authorList>
            <person name="Dillman A.R."/>
            <person name="Macchietto M."/>
            <person name="Porter C.F."/>
            <person name="Rogers A."/>
            <person name="Williams B."/>
            <person name="Antoshechkin I."/>
            <person name="Lee M.M."/>
            <person name="Goodwin Z."/>
            <person name="Lu X."/>
            <person name="Lewis E.E."/>
            <person name="Goodrich-Blair H."/>
            <person name="Stock S.P."/>
            <person name="Adams B.J."/>
            <person name="Sternberg P.W."/>
            <person name="Mortazavi A."/>
        </authorList>
    </citation>
    <scope>NUCLEOTIDE SEQUENCE [LARGE SCALE GENOMIC DNA]</scope>
    <source>
        <strain evidence="4 5">ALL</strain>
    </source>
</reference>
<sequence length="231" mass="25607">MKPLLLLGLFVVSQGKAPSSDVAYGVDLKVETSQNTFQCLRNLGYTYAFVAVYNPKGEGAVYPYAARNVFNATQAGFKIHTVQSPAPTSSKSGAAQFQEVFGSLKSAAYDVYSIILQITSPISWPNDPQRNVAFITDYLNAAEQANVHVAIYTNWYDWEQITGDWQTTPRLLWYWNTNGNGEQAAGTNDFTDFRNFGGFTASNALGKQYIRKVNACGIVFNKNRLSTRSTF</sequence>
<organism evidence="4 5">
    <name type="scientific">Steinernema carpocapsae</name>
    <name type="common">Entomopathogenic nematode</name>
    <dbReference type="NCBI Taxonomy" id="34508"/>
    <lineage>
        <taxon>Eukaryota</taxon>
        <taxon>Metazoa</taxon>
        <taxon>Ecdysozoa</taxon>
        <taxon>Nematoda</taxon>
        <taxon>Chromadorea</taxon>
        <taxon>Rhabditida</taxon>
        <taxon>Tylenchina</taxon>
        <taxon>Panagrolaimomorpha</taxon>
        <taxon>Strongyloidoidea</taxon>
        <taxon>Steinernematidae</taxon>
        <taxon>Steinernema</taxon>
    </lineage>
</organism>
<dbReference type="InterPro" id="IPR051595">
    <property type="entry name" value="GH25_Enzymes"/>
</dbReference>
<dbReference type="EMBL" id="AZBU02000010">
    <property type="protein sequence ID" value="TKR62197.1"/>
    <property type="molecule type" value="Genomic_DNA"/>
</dbReference>
<dbReference type="GO" id="GO:0003796">
    <property type="term" value="F:lysozyme activity"/>
    <property type="evidence" value="ECO:0007669"/>
    <property type="project" value="InterPro"/>
</dbReference>
<evidence type="ECO:0008006" key="6">
    <source>
        <dbReference type="Google" id="ProtNLM"/>
    </source>
</evidence>
<keyword evidence="2 3" id="KW-0732">Signal</keyword>
<evidence type="ECO:0000256" key="3">
    <source>
        <dbReference type="SAM" id="SignalP"/>
    </source>
</evidence>
<accession>A0A4U5M0N9</accession>
<comment type="similarity">
    <text evidence="1">Belongs to the glycosyl hydrolase 25 family.</text>
</comment>
<comment type="caution">
    <text evidence="4">The sequence shown here is derived from an EMBL/GenBank/DDBJ whole genome shotgun (WGS) entry which is preliminary data.</text>
</comment>
<evidence type="ECO:0000313" key="4">
    <source>
        <dbReference type="EMBL" id="TKR62197.1"/>
    </source>
</evidence>
<evidence type="ECO:0000256" key="2">
    <source>
        <dbReference type="ARBA" id="ARBA00022729"/>
    </source>
</evidence>
<dbReference type="Proteomes" id="UP000298663">
    <property type="component" value="Unassembled WGS sequence"/>
</dbReference>
<dbReference type="PROSITE" id="PS51904">
    <property type="entry name" value="GLYCOSYL_HYDROL_F25_2"/>
    <property type="match status" value="1"/>
</dbReference>
<reference evidence="4 5" key="2">
    <citation type="journal article" date="2019" name="G3 (Bethesda)">
        <title>Hybrid Assembly of the Genome of the Entomopathogenic Nematode Steinernema carpocapsae Identifies the X-Chromosome.</title>
        <authorList>
            <person name="Serra L."/>
            <person name="Macchietto M."/>
            <person name="Macias-Munoz A."/>
            <person name="McGill C.J."/>
            <person name="Rodriguez I.M."/>
            <person name="Rodriguez B."/>
            <person name="Murad R."/>
            <person name="Mortazavi A."/>
        </authorList>
    </citation>
    <scope>NUCLEOTIDE SEQUENCE [LARGE SCALE GENOMIC DNA]</scope>
    <source>
        <strain evidence="4 5">ALL</strain>
    </source>
</reference>
<dbReference type="InterPro" id="IPR017853">
    <property type="entry name" value="GH"/>
</dbReference>
<dbReference type="InterPro" id="IPR002053">
    <property type="entry name" value="Glyco_hydro_25"/>
</dbReference>
<evidence type="ECO:0000313" key="5">
    <source>
        <dbReference type="Proteomes" id="UP000298663"/>
    </source>
</evidence>
<dbReference type="GO" id="GO:0009253">
    <property type="term" value="P:peptidoglycan catabolic process"/>
    <property type="evidence" value="ECO:0007669"/>
    <property type="project" value="InterPro"/>
</dbReference>
<proteinExistence type="inferred from homology"/>
<dbReference type="GO" id="GO:0007165">
    <property type="term" value="P:signal transduction"/>
    <property type="evidence" value="ECO:0007669"/>
    <property type="project" value="TreeGrafter"/>
</dbReference>
<feature type="chain" id="PRO_5020353338" description="Lysozyme" evidence="3">
    <location>
        <begin position="16"/>
        <end position="231"/>
    </location>
</feature>